<reference evidence="3" key="2">
    <citation type="submission" date="2021-02" db="EMBL/GenBank/DDBJ databases">
        <authorList>
            <person name="Kimball J.A."/>
            <person name="Haas M.W."/>
            <person name="Macchietto M."/>
            <person name="Kono T."/>
            <person name="Duquette J."/>
            <person name="Shao M."/>
        </authorList>
    </citation>
    <scope>NUCLEOTIDE SEQUENCE</scope>
    <source>
        <tissue evidence="3">Fresh leaf tissue</tissue>
    </source>
</reference>
<dbReference type="Proteomes" id="UP000729402">
    <property type="component" value="Unassembled WGS sequence"/>
</dbReference>
<gene>
    <name evidence="3" type="ORF">GUJ93_ZPchr0013g35608</name>
</gene>
<dbReference type="Pfam" id="PF00201">
    <property type="entry name" value="UDPGT"/>
    <property type="match status" value="1"/>
</dbReference>
<organism evidence="3 4">
    <name type="scientific">Zizania palustris</name>
    <name type="common">Northern wild rice</name>
    <dbReference type="NCBI Taxonomy" id="103762"/>
    <lineage>
        <taxon>Eukaryota</taxon>
        <taxon>Viridiplantae</taxon>
        <taxon>Streptophyta</taxon>
        <taxon>Embryophyta</taxon>
        <taxon>Tracheophyta</taxon>
        <taxon>Spermatophyta</taxon>
        <taxon>Magnoliopsida</taxon>
        <taxon>Liliopsida</taxon>
        <taxon>Poales</taxon>
        <taxon>Poaceae</taxon>
        <taxon>BOP clade</taxon>
        <taxon>Oryzoideae</taxon>
        <taxon>Oryzeae</taxon>
        <taxon>Zizaniinae</taxon>
        <taxon>Zizania</taxon>
    </lineage>
</organism>
<name>A0A8J5X258_ZIZPA</name>
<proteinExistence type="inferred from homology"/>
<keyword evidence="2" id="KW-0808">Transferase</keyword>
<dbReference type="CDD" id="cd03784">
    <property type="entry name" value="GT1_Gtf-like"/>
    <property type="match status" value="1"/>
</dbReference>
<evidence type="ECO:0008006" key="5">
    <source>
        <dbReference type="Google" id="ProtNLM"/>
    </source>
</evidence>
<dbReference type="PANTHER" id="PTHR11926:SF1392">
    <property type="entry name" value="GLYCOSYLTRANSFERASE"/>
    <property type="match status" value="1"/>
</dbReference>
<dbReference type="GO" id="GO:0080044">
    <property type="term" value="F:quercetin 7-O-glucosyltransferase activity"/>
    <property type="evidence" value="ECO:0007669"/>
    <property type="project" value="TreeGrafter"/>
</dbReference>
<keyword evidence="4" id="KW-1185">Reference proteome</keyword>
<dbReference type="InterPro" id="IPR002213">
    <property type="entry name" value="UDP_glucos_trans"/>
</dbReference>
<dbReference type="EMBL" id="JAAALK010000079">
    <property type="protein sequence ID" value="KAG8100065.1"/>
    <property type="molecule type" value="Genomic_DNA"/>
</dbReference>
<accession>A0A8J5X258</accession>
<dbReference type="OrthoDB" id="5835829at2759"/>
<comment type="caution">
    <text evidence="3">The sequence shown here is derived from an EMBL/GenBank/DDBJ whole genome shotgun (WGS) entry which is preliminary data.</text>
</comment>
<sequence>MFSMFTICIDVRYYSEIRMVSGQPVTVSTEPRGPEMSSAPAAHVLVFPWPLHGHINVMLHLAGVLAGAGVHVTFLHIDHSLRRLLGAAAGATVYSPRPRLRFLSVRDGLPDDHPRAAGDLMEIGRSLRTAGCVAYRALLASLLVPAGSQQAAEEDASGFPPVTSVVADGLLTFAIDIAEELGVPALAFRTASACSFLTYLSVPRLVELGEMPFPPGSDLDEPADRSVVYVSLGSLAVISPEQFSVLLSGLSAAGYPFLLVLRPDMVKASQRADLQEAVTAAGDSSKARVVEWAPQRDVLRYRAVGCFLTHAGWKSTVDWWRPPSRACRRTGLDMKDSCDAAVVESLVMEAMESVEIRAAAQALARQVRRDVGDGGSSATELTRLVRFIRDLATPTGH</sequence>
<evidence type="ECO:0000256" key="2">
    <source>
        <dbReference type="ARBA" id="ARBA00022679"/>
    </source>
</evidence>
<evidence type="ECO:0000313" key="4">
    <source>
        <dbReference type="Proteomes" id="UP000729402"/>
    </source>
</evidence>
<dbReference type="PANTHER" id="PTHR11926">
    <property type="entry name" value="GLUCOSYL/GLUCURONOSYL TRANSFERASES"/>
    <property type="match status" value="1"/>
</dbReference>
<comment type="similarity">
    <text evidence="1">Belongs to the UDP-glycosyltransferase family.</text>
</comment>
<evidence type="ECO:0000256" key="1">
    <source>
        <dbReference type="ARBA" id="ARBA00009995"/>
    </source>
</evidence>
<dbReference type="GO" id="GO:0080043">
    <property type="term" value="F:quercetin 3-O-glucosyltransferase activity"/>
    <property type="evidence" value="ECO:0007669"/>
    <property type="project" value="TreeGrafter"/>
</dbReference>
<dbReference type="AlphaFoldDB" id="A0A8J5X258"/>
<reference evidence="3" key="1">
    <citation type="journal article" date="2021" name="bioRxiv">
        <title>Whole Genome Assembly and Annotation of Northern Wild Rice, Zizania palustris L., Supports a Whole Genome Duplication in the Zizania Genus.</title>
        <authorList>
            <person name="Haas M."/>
            <person name="Kono T."/>
            <person name="Macchietto M."/>
            <person name="Millas R."/>
            <person name="McGilp L."/>
            <person name="Shao M."/>
            <person name="Duquette J."/>
            <person name="Hirsch C.N."/>
            <person name="Kimball J."/>
        </authorList>
    </citation>
    <scope>NUCLEOTIDE SEQUENCE</scope>
    <source>
        <tissue evidence="3">Fresh leaf tissue</tissue>
    </source>
</reference>
<protein>
    <recommendedName>
        <fullName evidence="5">Glycosyltransferase</fullName>
    </recommendedName>
</protein>
<evidence type="ECO:0000313" key="3">
    <source>
        <dbReference type="EMBL" id="KAG8100065.1"/>
    </source>
</evidence>